<dbReference type="SMART" id="SM00966">
    <property type="entry name" value="SpoVT_AbrB"/>
    <property type="match status" value="1"/>
</dbReference>
<dbReference type="AlphaFoldDB" id="A0A8A0RI34"/>
<dbReference type="InterPro" id="IPR037914">
    <property type="entry name" value="SpoVT-AbrB_sf"/>
</dbReference>
<dbReference type="Pfam" id="PF04014">
    <property type="entry name" value="MazE_antitoxin"/>
    <property type="match status" value="1"/>
</dbReference>
<proteinExistence type="predicted"/>
<organism evidence="2 3">
    <name type="scientific">Koleobacter methoxysyntrophicus</name>
    <dbReference type="NCBI Taxonomy" id="2751313"/>
    <lineage>
        <taxon>Bacteria</taxon>
        <taxon>Bacillati</taxon>
        <taxon>Bacillota</taxon>
        <taxon>Clostridia</taxon>
        <taxon>Koleobacterales</taxon>
        <taxon>Koleobacteraceae</taxon>
        <taxon>Koleobacter</taxon>
    </lineage>
</organism>
<dbReference type="SUPFAM" id="SSF89447">
    <property type="entry name" value="AbrB/MazE/MraZ-like"/>
    <property type="match status" value="1"/>
</dbReference>
<accession>A0A8A0RI34</accession>
<name>A0A8A0RI34_9FIRM</name>
<evidence type="ECO:0000259" key="1">
    <source>
        <dbReference type="SMART" id="SM00966"/>
    </source>
</evidence>
<dbReference type="Proteomes" id="UP000662904">
    <property type="component" value="Chromosome"/>
</dbReference>
<gene>
    <name evidence="2" type="ORF">H0A61_00244</name>
</gene>
<sequence length="89" mass="10243">MLTQLRKRSQITIPKEIIKKLGLKEGDSLNIVVKNSKIIIEPVVPVPKDQAWFWSPEWQKNEKEADEDIKAGRVKSFDSVEELIEDLNA</sequence>
<evidence type="ECO:0000313" key="2">
    <source>
        <dbReference type="EMBL" id="QSQ07925.1"/>
    </source>
</evidence>
<feature type="domain" description="SpoVT-AbrB" evidence="1">
    <location>
        <begin position="3"/>
        <end position="48"/>
    </location>
</feature>
<dbReference type="RefSeq" id="WP_206708171.1">
    <property type="nucleotide sequence ID" value="NZ_CP059066.1"/>
</dbReference>
<dbReference type="KEGG" id="kme:H0A61_00244"/>
<dbReference type="InterPro" id="IPR007159">
    <property type="entry name" value="SpoVT-AbrB_dom"/>
</dbReference>
<evidence type="ECO:0000313" key="3">
    <source>
        <dbReference type="Proteomes" id="UP000662904"/>
    </source>
</evidence>
<reference evidence="2" key="1">
    <citation type="submission" date="2020-07" db="EMBL/GenBank/DDBJ databases">
        <title>Koleobacter methoxysyntrophicus gen. nov., sp. nov., a novel anaerobic bacterium isolated from deep subsurface oil field and proposal of Koleobacterales ord. nov. in the phylum Firmicutes.</title>
        <authorList>
            <person name="Sakamoto S."/>
            <person name="Tamaki H."/>
        </authorList>
    </citation>
    <scope>NUCLEOTIDE SEQUENCE</scope>
    <source>
        <strain evidence="2">NRmbB1</strain>
    </source>
</reference>
<dbReference type="NCBIfam" id="TIGR01439">
    <property type="entry name" value="lp_hng_hel_AbrB"/>
    <property type="match status" value="1"/>
</dbReference>
<dbReference type="Gene3D" id="2.10.260.10">
    <property type="match status" value="1"/>
</dbReference>
<keyword evidence="3" id="KW-1185">Reference proteome</keyword>
<dbReference type="EMBL" id="CP059066">
    <property type="protein sequence ID" value="QSQ07925.1"/>
    <property type="molecule type" value="Genomic_DNA"/>
</dbReference>
<protein>
    <recommendedName>
        <fullName evidence="1">SpoVT-AbrB domain-containing protein</fullName>
    </recommendedName>
</protein>
<dbReference type="GO" id="GO:0003677">
    <property type="term" value="F:DNA binding"/>
    <property type="evidence" value="ECO:0007669"/>
    <property type="project" value="InterPro"/>
</dbReference>